<keyword evidence="1" id="KW-0732">Signal</keyword>
<evidence type="ECO:0000313" key="3">
    <source>
        <dbReference type="Proteomes" id="UP000198287"/>
    </source>
</evidence>
<protein>
    <submittedName>
        <fullName evidence="2">Kelch domain-containing protein 4</fullName>
    </submittedName>
</protein>
<dbReference type="Proteomes" id="UP000198287">
    <property type="component" value="Unassembled WGS sequence"/>
</dbReference>
<dbReference type="EMBL" id="LNIX01000011">
    <property type="protein sequence ID" value="OXA48694.1"/>
    <property type="molecule type" value="Genomic_DNA"/>
</dbReference>
<evidence type="ECO:0000256" key="1">
    <source>
        <dbReference type="SAM" id="SignalP"/>
    </source>
</evidence>
<dbReference type="Gene3D" id="2.120.10.80">
    <property type="entry name" value="Kelch-type beta propeller"/>
    <property type="match status" value="2"/>
</dbReference>
<dbReference type="InterPro" id="IPR015915">
    <property type="entry name" value="Kelch-typ_b-propeller"/>
</dbReference>
<keyword evidence="3" id="KW-1185">Reference proteome</keyword>
<dbReference type="SUPFAM" id="SSF117281">
    <property type="entry name" value="Kelch motif"/>
    <property type="match status" value="1"/>
</dbReference>
<reference evidence="2 3" key="1">
    <citation type="submission" date="2015-12" db="EMBL/GenBank/DDBJ databases">
        <title>The genome of Folsomia candida.</title>
        <authorList>
            <person name="Faddeeva A."/>
            <person name="Derks M.F."/>
            <person name="Anvar Y."/>
            <person name="Smit S."/>
            <person name="Van Straalen N."/>
            <person name="Roelofs D."/>
        </authorList>
    </citation>
    <scope>NUCLEOTIDE SEQUENCE [LARGE SCALE GENOMIC DNA]</scope>
    <source>
        <strain evidence="2 3">VU population</strain>
        <tissue evidence="2">Whole body</tissue>
    </source>
</reference>
<organism evidence="2 3">
    <name type="scientific">Folsomia candida</name>
    <name type="common">Springtail</name>
    <dbReference type="NCBI Taxonomy" id="158441"/>
    <lineage>
        <taxon>Eukaryota</taxon>
        <taxon>Metazoa</taxon>
        <taxon>Ecdysozoa</taxon>
        <taxon>Arthropoda</taxon>
        <taxon>Hexapoda</taxon>
        <taxon>Collembola</taxon>
        <taxon>Entomobryomorpha</taxon>
        <taxon>Isotomoidea</taxon>
        <taxon>Isotomidae</taxon>
        <taxon>Proisotominae</taxon>
        <taxon>Folsomia</taxon>
    </lineage>
</organism>
<feature type="chain" id="PRO_5012126872" evidence="1">
    <location>
        <begin position="23"/>
        <end position="324"/>
    </location>
</feature>
<name>A0A226DV59_FOLCA</name>
<dbReference type="OrthoDB" id="432528at2759"/>
<feature type="signal peptide" evidence="1">
    <location>
        <begin position="1"/>
        <end position="22"/>
    </location>
</feature>
<accession>A0A226DV59</accession>
<sequence>MSQFANFLLLVVTLAVVGHTHAQTVLTGVECTAKLISPRSDVASVYDGAETIYIFGGWFYDPSDTLIPYADTHAYNITSDTISVIGQLPRTSWSGGAWFDAPTGNIYFLRGDGTFLWQYTPSTGETISHGEWRGDSSTVTLVRTWNNKIFAFGGLTDATAVYEYDIRTGVQGPLGTLPAPSELSVGVYATELESTFLFAGLMGTWAPSLMVHNHSINATTTRATPTFPSFRHGDGSITWDGEFAYIAGAVVDNGARGNGIIKFNLDSVEAEFIPVNGLADQLTSTSTVYVPGLNRIYIIGGYDLRNLDTDQIWYVDLDQGKTKN</sequence>
<comment type="caution">
    <text evidence="2">The sequence shown here is derived from an EMBL/GenBank/DDBJ whole genome shotgun (WGS) entry which is preliminary data.</text>
</comment>
<dbReference type="AlphaFoldDB" id="A0A226DV59"/>
<gene>
    <name evidence="2" type="ORF">Fcan01_16656</name>
</gene>
<proteinExistence type="predicted"/>
<evidence type="ECO:0000313" key="2">
    <source>
        <dbReference type="EMBL" id="OXA48694.1"/>
    </source>
</evidence>